<accession>A0A7S2SKU9</accession>
<dbReference type="InterPro" id="IPR005114">
    <property type="entry name" value="Helicase_assoc"/>
</dbReference>
<feature type="domain" description="Helicase-associated" evidence="1">
    <location>
        <begin position="163"/>
        <end position="230"/>
    </location>
</feature>
<dbReference type="Gene3D" id="6.10.140.530">
    <property type="match status" value="3"/>
</dbReference>
<organism evidence="2">
    <name type="scientific">Eucampia antarctica</name>
    <dbReference type="NCBI Taxonomy" id="49252"/>
    <lineage>
        <taxon>Eukaryota</taxon>
        <taxon>Sar</taxon>
        <taxon>Stramenopiles</taxon>
        <taxon>Ochrophyta</taxon>
        <taxon>Bacillariophyta</taxon>
        <taxon>Mediophyceae</taxon>
        <taxon>Biddulphiophycidae</taxon>
        <taxon>Hemiaulales</taxon>
        <taxon>Hemiaulaceae</taxon>
        <taxon>Eucampia</taxon>
    </lineage>
</organism>
<feature type="domain" description="Helicase-associated" evidence="1">
    <location>
        <begin position="96"/>
        <end position="157"/>
    </location>
</feature>
<feature type="domain" description="Helicase-associated" evidence="1">
    <location>
        <begin position="18"/>
        <end position="86"/>
    </location>
</feature>
<gene>
    <name evidence="2" type="ORF">EANT1437_LOCUS15956</name>
</gene>
<dbReference type="AlphaFoldDB" id="A0A7S2SKU9"/>
<sequence length="282" mass="34304">MILSPLSSTKTTGGKIKQDKRWDEKFEQLEKFKIQNGHCYVSSSDKEYSQLCTWVRHQRHLYKLNTKGIPSSLTYERVIKLNTVNFVWNVVSYDPTWNRNFEELQKFKNEHGHCNVTLRKERYKKLAKWVMNQRRAYRENRLVMLGDRKAKLDSIDFQWYRHKYTWEDSFKQLKKFKDTYGHDDPPMDSKEHRRLRIWVQNQRTMYKLKRCGKKAWITKERIKRLETIKFRWTRKKLPNSEDSLEVLDEFNPLWVCYKCHPSRAFKSTTFISLLAHEVTEHG</sequence>
<dbReference type="PANTHER" id="PTHR33418:SF1">
    <property type="entry name" value="HELICASE-ASSOCIATED DOMAIN-CONTAINING PROTEIN"/>
    <property type="match status" value="1"/>
</dbReference>
<dbReference type="EMBL" id="HBHI01031025">
    <property type="protein sequence ID" value="CAD9703019.1"/>
    <property type="molecule type" value="Transcribed_RNA"/>
</dbReference>
<proteinExistence type="predicted"/>
<evidence type="ECO:0000259" key="1">
    <source>
        <dbReference type="Pfam" id="PF03457"/>
    </source>
</evidence>
<evidence type="ECO:0000313" key="2">
    <source>
        <dbReference type="EMBL" id="CAD9703019.1"/>
    </source>
</evidence>
<name>A0A7S2SKU9_9STRA</name>
<protein>
    <recommendedName>
        <fullName evidence="1">Helicase-associated domain-containing protein</fullName>
    </recommendedName>
</protein>
<dbReference type="Pfam" id="PF03457">
    <property type="entry name" value="HA"/>
    <property type="match status" value="3"/>
</dbReference>
<dbReference type="PANTHER" id="PTHR33418">
    <property type="entry name" value="HELICASE-ASSOCIATED"/>
    <property type="match status" value="1"/>
</dbReference>
<reference evidence="2" key="1">
    <citation type="submission" date="2021-01" db="EMBL/GenBank/DDBJ databases">
        <authorList>
            <person name="Corre E."/>
            <person name="Pelletier E."/>
            <person name="Niang G."/>
            <person name="Scheremetjew M."/>
            <person name="Finn R."/>
            <person name="Kale V."/>
            <person name="Holt S."/>
            <person name="Cochrane G."/>
            <person name="Meng A."/>
            <person name="Brown T."/>
            <person name="Cohen L."/>
        </authorList>
    </citation>
    <scope>NUCLEOTIDE SEQUENCE</scope>
    <source>
        <strain evidence="2">CCMP1452</strain>
    </source>
</reference>